<dbReference type="Proteomes" id="UP000000305">
    <property type="component" value="Unassembled WGS sequence"/>
</dbReference>
<accession>E9I3K6</accession>
<gene>
    <name evidence="2" type="ORF">DAPPUDRAFT_273547</name>
</gene>
<dbReference type="SUPFAM" id="SSF52540">
    <property type="entry name" value="P-loop containing nucleoside triphosphate hydrolases"/>
    <property type="match status" value="1"/>
</dbReference>
<sequence length="59" mass="6637">MAEDLAEKQAEYYREVSAKTSANIEDLFNKIIDDLLASSKKKDPVAQNSNEPEKPNPQN</sequence>
<evidence type="ECO:0000313" key="2">
    <source>
        <dbReference type="EMBL" id="EFX61424.1"/>
    </source>
</evidence>
<organism evidence="2 3">
    <name type="scientific">Daphnia pulex</name>
    <name type="common">Water flea</name>
    <dbReference type="NCBI Taxonomy" id="6669"/>
    <lineage>
        <taxon>Eukaryota</taxon>
        <taxon>Metazoa</taxon>
        <taxon>Ecdysozoa</taxon>
        <taxon>Arthropoda</taxon>
        <taxon>Crustacea</taxon>
        <taxon>Branchiopoda</taxon>
        <taxon>Diplostraca</taxon>
        <taxon>Cladocera</taxon>
        <taxon>Anomopoda</taxon>
        <taxon>Daphniidae</taxon>
        <taxon>Daphnia</taxon>
    </lineage>
</organism>
<dbReference type="InParanoid" id="E9I3K6"/>
<dbReference type="EMBL" id="GL734614">
    <property type="protein sequence ID" value="EFX61424.1"/>
    <property type="molecule type" value="Genomic_DNA"/>
</dbReference>
<evidence type="ECO:0000313" key="3">
    <source>
        <dbReference type="Proteomes" id="UP000000305"/>
    </source>
</evidence>
<proteinExistence type="predicted"/>
<name>E9I3K6_DAPPU</name>
<dbReference type="HOGENOM" id="CLU_2963116_0_0_1"/>
<feature type="region of interest" description="Disordered" evidence="1">
    <location>
        <begin position="39"/>
        <end position="59"/>
    </location>
</feature>
<dbReference type="KEGG" id="dpx:DAPPUDRAFT_273547"/>
<evidence type="ECO:0000256" key="1">
    <source>
        <dbReference type="SAM" id="MobiDB-lite"/>
    </source>
</evidence>
<reference evidence="2 3" key="1">
    <citation type="journal article" date="2011" name="Science">
        <title>The ecoresponsive genome of Daphnia pulex.</title>
        <authorList>
            <person name="Colbourne J.K."/>
            <person name="Pfrender M.E."/>
            <person name="Gilbert D."/>
            <person name="Thomas W.K."/>
            <person name="Tucker A."/>
            <person name="Oakley T.H."/>
            <person name="Tokishita S."/>
            <person name="Aerts A."/>
            <person name="Arnold G.J."/>
            <person name="Basu M.K."/>
            <person name="Bauer D.J."/>
            <person name="Caceres C.E."/>
            <person name="Carmel L."/>
            <person name="Casola C."/>
            <person name="Choi J.H."/>
            <person name="Detter J.C."/>
            <person name="Dong Q."/>
            <person name="Dusheyko S."/>
            <person name="Eads B.D."/>
            <person name="Frohlich T."/>
            <person name="Geiler-Samerotte K.A."/>
            <person name="Gerlach D."/>
            <person name="Hatcher P."/>
            <person name="Jogdeo S."/>
            <person name="Krijgsveld J."/>
            <person name="Kriventseva E.V."/>
            <person name="Kultz D."/>
            <person name="Laforsch C."/>
            <person name="Lindquist E."/>
            <person name="Lopez J."/>
            <person name="Manak J.R."/>
            <person name="Muller J."/>
            <person name="Pangilinan J."/>
            <person name="Patwardhan R.P."/>
            <person name="Pitluck S."/>
            <person name="Pritham E.J."/>
            <person name="Rechtsteiner A."/>
            <person name="Rho M."/>
            <person name="Rogozin I.B."/>
            <person name="Sakarya O."/>
            <person name="Salamov A."/>
            <person name="Schaack S."/>
            <person name="Shapiro H."/>
            <person name="Shiga Y."/>
            <person name="Skalitzky C."/>
            <person name="Smith Z."/>
            <person name="Souvorov A."/>
            <person name="Sung W."/>
            <person name="Tang Z."/>
            <person name="Tsuchiya D."/>
            <person name="Tu H."/>
            <person name="Vos H."/>
            <person name="Wang M."/>
            <person name="Wolf Y.I."/>
            <person name="Yamagata H."/>
            <person name="Yamada T."/>
            <person name="Ye Y."/>
            <person name="Shaw J.R."/>
            <person name="Andrews J."/>
            <person name="Crease T.J."/>
            <person name="Tang H."/>
            <person name="Lucas S.M."/>
            <person name="Robertson H.M."/>
            <person name="Bork P."/>
            <person name="Koonin E.V."/>
            <person name="Zdobnov E.M."/>
            <person name="Grigoriev I.V."/>
            <person name="Lynch M."/>
            <person name="Boore J.L."/>
        </authorList>
    </citation>
    <scope>NUCLEOTIDE SEQUENCE [LARGE SCALE GENOMIC DNA]</scope>
</reference>
<keyword evidence="3" id="KW-1185">Reference proteome</keyword>
<protein>
    <submittedName>
        <fullName evidence="2">Uncharacterized protein</fullName>
    </submittedName>
</protein>
<dbReference type="Gene3D" id="3.40.50.300">
    <property type="entry name" value="P-loop containing nucleotide triphosphate hydrolases"/>
    <property type="match status" value="1"/>
</dbReference>
<dbReference type="AlphaFoldDB" id="E9I3K6"/>
<feature type="compositionally biased region" description="Polar residues" evidence="1">
    <location>
        <begin position="46"/>
        <end position="59"/>
    </location>
</feature>
<dbReference type="InterPro" id="IPR027417">
    <property type="entry name" value="P-loop_NTPase"/>
</dbReference>